<protein>
    <submittedName>
        <fullName evidence="2">Uncharacterized protein</fullName>
    </submittedName>
</protein>
<gene>
    <name evidence="2" type="ORF">DSCA_40230</name>
</gene>
<feature type="transmembrane region" description="Helical" evidence="1">
    <location>
        <begin position="20"/>
        <end position="39"/>
    </location>
</feature>
<accession>A0A5K7YNX4</accession>
<keyword evidence="3" id="KW-1185">Reference proteome</keyword>
<dbReference type="EMBL" id="AP021874">
    <property type="protein sequence ID" value="BBO70093.1"/>
    <property type="molecule type" value="Genomic_DNA"/>
</dbReference>
<dbReference type="OrthoDB" id="9981903at2"/>
<dbReference type="KEGG" id="dalk:DSCA_40230"/>
<dbReference type="Proteomes" id="UP000427906">
    <property type="component" value="Chromosome"/>
</dbReference>
<keyword evidence="1" id="KW-1133">Transmembrane helix</keyword>
<name>A0A5K7YNX4_9BACT</name>
<dbReference type="AlphaFoldDB" id="A0A5K7YNX4"/>
<sequence>MGTRFESVAARLEETVIHFFSPNGLLTAVFLIVLSVILFSGSTVERRMMDNPAAGYRQATGSPILDTAR</sequence>
<keyword evidence="1" id="KW-0472">Membrane</keyword>
<organism evidence="2 3">
    <name type="scientific">Desulfosarcina alkanivorans</name>
    <dbReference type="NCBI Taxonomy" id="571177"/>
    <lineage>
        <taxon>Bacteria</taxon>
        <taxon>Pseudomonadati</taxon>
        <taxon>Thermodesulfobacteriota</taxon>
        <taxon>Desulfobacteria</taxon>
        <taxon>Desulfobacterales</taxon>
        <taxon>Desulfosarcinaceae</taxon>
        <taxon>Desulfosarcina</taxon>
    </lineage>
</organism>
<evidence type="ECO:0000313" key="3">
    <source>
        <dbReference type="Proteomes" id="UP000427906"/>
    </source>
</evidence>
<evidence type="ECO:0000313" key="2">
    <source>
        <dbReference type="EMBL" id="BBO70093.1"/>
    </source>
</evidence>
<proteinExistence type="predicted"/>
<keyword evidence="1" id="KW-0812">Transmembrane</keyword>
<dbReference type="RefSeq" id="WP_155318067.1">
    <property type="nucleotide sequence ID" value="NZ_AP021874.1"/>
</dbReference>
<reference evidence="2 3" key="1">
    <citation type="submission" date="2019-11" db="EMBL/GenBank/DDBJ databases">
        <title>Comparative genomics of hydrocarbon-degrading Desulfosarcina strains.</title>
        <authorList>
            <person name="Watanabe M."/>
            <person name="Kojima H."/>
            <person name="Fukui M."/>
        </authorList>
    </citation>
    <scope>NUCLEOTIDE SEQUENCE [LARGE SCALE GENOMIC DNA]</scope>
    <source>
        <strain evidence="2 3">PL12</strain>
    </source>
</reference>
<evidence type="ECO:0000256" key="1">
    <source>
        <dbReference type="SAM" id="Phobius"/>
    </source>
</evidence>